<name>A0AAJ1PSC1_9MOLU</name>
<comment type="caution">
    <text evidence="2">The sequence shown here is derived from an EMBL/GenBank/DDBJ whole genome shotgun (WGS) entry which is preliminary data.</text>
</comment>
<dbReference type="AlphaFoldDB" id="A0AAJ1PSC1"/>
<evidence type="ECO:0000313" key="3">
    <source>
        <dbReference type="Proteomes" id="UP001224428"/>
    </source>
</evidence>
<proteinExistence type="predicted"/>
<accession>A0AAJ1PSC1</accession>
<protein>
    <submittedName>
        <fullName evidence="2">DUF2779 domain-containing protein</fullName>
    </submittedName>
</protein>
<evidence type="ECO:0000313" key="2">
    <source>
        <dbReference type="EMBL" id="MDJ1645931.1"/>
    </source>
</evidence>
<sequence length="647" mass="77347">MKEKRINFNVFYRSLVSSRGLWFLQEENEESFDLIDIKDFDEEEEEQTTPYSNELPNEIFVEYENSLSNFFMKEVGITEKSWINSKLSTAKEIETLDAFKNDVNNMIVRGRVFSLQYHADFNFYAYDKLNNILYLESFKDTLLIKDIVRAYYAYNIMNIYFRERNLPFEVKDIKYVCRKSVKDPKIKTFYFKITDVALFAKSKPTGKIKELLPKWDVDNMEYLNLFHEAKLINMILHNQFFSITINSKKAESQSASNILANRSYFNIKPKDEKDSNGTYVLPNFINQLRKINNDRDYKFDITSYKGKEVRFFEENNTVWGSNPDLLSLYEQLLGEEFAHLQGTKFPKIKTCKAFENGGEDFLRLTYFAKKAPENNEIKIHQEIVSKMIDDLNYKKIVWYDYESINLPYAVLEYTKPYQQIVSQVSVFRSFENKIIKEDDIVYDPQKISLLDFVDIFYHLYWEEADYYIVYNKNFENTRNEEMYKAIENKWFNDSSFKDTVKEKYNLNLEKIANIKNQIKEKTFDLMEFFATRKIYNVTISSYNKDIIIPLVYLPTLLFKYSIKKIENYVTSNNLKLDHLIVPYKELDIKNGMYAQIEAIKRYLNQTKNESWPKVVDSLKKYCHNDVLAMIMVFDLVKYLLKQRYKNE</sequence>
<dbReference type="InterPro" id="IPR021301">
    <property type="entry name" value="DUF2779"/>
</dbReference>
<feature type="domain" description="DUF2779" evidence="1">
    <location>
        <begin position="397"/>
        <end position="536"/>
    </location>
</feature>
<reference evidence="2" key="1">
    <citation type="submission" date="2023-05" db="EMBL/GenBank/DDBJ databases">
        <title>Mycoplasma phocimorsus sp. nov., isolated from Scandinavian patients with seal finger or septic arthritis after contact with seals.</title>
        <authorList>
            <person name="Skafte-Holm A."/>
            <person name="Pedersen T.R."/>
            <person name="Froelund M."/>
            <person name="Stegger M."/>
            <person name="Qvortrup K."/>
            <person name="Michaels D.L."/>
            <person name="Brown D.R."/>
            <person name="Jensen J.S."/>
        </authorList>
    </citation>
    <scope>NUCLEOTIDE SEQUENCE</scope>
    <source>
        <strain evidence="2">M5725</strain>
    </source>
</reference>
<dbReference type="Proteomes" id="UP001224428">
    <property type="component" value="Unassembled WGS sequence"/>
</dbReference>
<evidence type="ECO:0000259" key="1">
    <source>
        <dbReference type="Pfam" id="PF11074"/>
    </source>
</evidence>
<gene>
    <name evidence="2" type="ORF">QLQ80_02460</name>
</gene>
<organism evidence="2 3">
    <name type="scientific">Mycoplasma phocimorsus</name>
    <dbReference type="NCBI Taxonomy" id="3045839"/>
    <lineage>
        <taxon>Bacteria</taxon>
        <taxon>Bacillati</taxon>
        <taxon>Mycoplasmatota</taxon>
        <taxon>Mollicutes</taxon>
        <taxon>Mycoplasmataceae</taxon>
        <taxon>Mycoplasma</taxon>
    </lineage>
</organism>
<keyword evidence="3" id="KW-1185">Reference proteome</keyword>
<dbReference type="EMBL" id="JASDDP010000023">
    <property type="protein sequence ID" value="MDJ1645931.1"/>
    <property type="molecule type" value="Genomic_DNA"/>
</dbReference>
<dbReference type="Pfam" id="PF11074">
    <property type="entry name" value="DUF2779"/>
    <property type="match status" value="1"/>
</dbReference>
<dbReference type="NCBIfam" id="NF045869">
    <property type="entry name" value="UU173_fam"/>
    <property type="match status" value="1"/>
</dbReference>
<dbReference type="RefSeq" id="WP_283827338.1">
    <property type="nucleotide sequence ID" value="NZ_JASDDP010000023.1"/>
</dbReference>